<dbReference type="InterPro" id="IPR003593">
    <property type="entry name" value="AAA+_ATPase"/>
</dbReference>
<dbReference type="GO" id="GO:0005524">
    <property type="term" value="F:ATP binding"/>
    <property type="evidence" value="ECO:0007669"/>
    <property type="project" value="UniProtKB-KW"/>
</dbReference>
<evidence type="ECO:0000256" key="3">
    <source>
        <dbReference type="ARBA" id="ARBA00022741"/>
    </source>
</evidence>
<keyword evidence="7" id="KW-1185">Reference proteome</keyword>
<dbReference type="RefSeq" id="WP_222875902.1">
    <property type="nucleotide sequence ID" value="NZ_AP023361.1"/>
</dbReference>
<proteinExistence type="inferred from homology"/>
<dbReference type="InterPro" id="IPR050093">
    <property type="entry name" value="ABC_SmlMolc_Importer"/>
</dbReference>
<dbReference type="PROSITE" id="PS00211">
    <property type="entry name" value="ABC_TRANSPORTER_1"/>
    <property type="match status" value="1"/>
</dbReference>
<comment type="similarity">
    <text evidence="1">Belongs to the ABC transporter superfamily.</text>
</comment>
<accession>A0A6S6QLV7</accession>
<reference evidence="6 7" key="1">
    <citation type="submission" date="2020-08" db="EMBL/GenBank/DDBJ databases">
        <title>Genome sequence of Rhizobiales bacterium strain IZ6.</title>
        <authorList>
            <person name="Nakai R."/>
            <person name="Naganuma T."/>
        </authorList>
    </citation>
    <scope>NUCLEOTIDE SEQUENCE [LARGE SCALE GENOMIC DNA]</scope>
    <source>
        <strain evidence="6 7">IZ6</strain>
    </source>
</reference>
<name>A0A6S6QLV7_9HYPH</name>
<keyword evidence="4 6" id="KW-0067">ATP-binding</keyword>
<dbReference type="SUPFAM" id="SSF52540">
    <property type="entry name" value="P-loop containing nucleoside triphosphate hydrolases"/>
    <property type="match status" value="1"/>
</dbReference>
<dbReference type="PROSITE" id="PS50893">
    <property type="entry name" value="ABC_TRANSPORTER_2"/>
    <property type="match status" value="1"/>
</dbReference>
<keyword evidence="3" id="KW-0547">Nucleotide-binding</keyword>
<evidence type="ECO:0000313" key="7">
    <source>
        <dbReference type="Proteomes" id="UP000515317"/>
    </source>
</evidence>
<gene>
    <name evidence="6" type="ORF">IZ6_30580</name>
</gene>
<evidence type="ECO:0000256" key="2">
    <source>
        <dbReference type="ARBA" id="ARBA00022448"/>
    </source>
</evidence>
<dbReference type="PANTHER" id="PTHR42781:SF8">
    <property type="entry name" value="BICARBONATE TRANSPORT ATP-BINDING PROTEIN CMPC"/>
    <property type="match status" value="1"/>
</dbReference>
<dbReference type="PANTHER" id="PTHR42781">
    <property type="entry name" value="SPERMIDINE/PUTRESCINE IMPORT ATP-BINDING PROTEIN POTA"/>
    <property type="match status" value="1"/>
</dbReference>
<dbReference type="GO" id="GO:0016887">
    <property type="term" value="F:ATP hydrolysis activity"/>
    <property type="evidence" value="ECO:0007669"/>
    <property type="project" value="InterPro"/>
</dbReference>
<dbReference type="Pfam" id="PF00005">
    <property type="entry name" value="ABC_tran"/>
    <property type="match status" value="1"/>
</dbReference>
<dbReference type="AlphaFoldDB" id="A0A6S6QLV7"/>
<dbReference type="Gene3D" id="3.40.50.300">
    <property type="entry name" value="P-loop containing nucleotide triphosphate hydrolases"/>
    <property type="match status" value="1"/>
</dbReference>
<organism evidence="6 7">
    <name type="scientific">Terrihabitans soli</name>
    <dbReference type="NCBI Taxonomy" id="708113"/>
    <lineage>
        <taxon>Bacteria</taxon>
        <taxon>Pseudomonadati</taxon>
        <taxon>Pseudomonadota</taxon>
        <taxon>Alphaproteobacteria</taxon>
        <taxon>Hyphomicrobiales</taxon>
        <taxon>Terrihabitans</taxon>
    </lineage>
</organism>
<evidence type="ECO:0000256" key="1">
    <source>
        <dbReference type="ARBA" id="ARBA00005417"/>
    </source>
</evidence>
<evidence type="ECO:0000256" key="4">
    <source>
        <dbReference type="ARBA" id="ARBA00022840"/>
    </source>
</evidence>
<dbReference type="CDD" id="cd03293">
    <property type="entry name" value="ABC_NrtD_SsuB_transporters"/>
    <property type="match status" value="1"/>
</dbReference>
<dbReference type="Proteomes" id="UP000515317">
    <property type="component" value="Chromosome"/>
</dbReference>
<sequence>MSLVVENVWKEYGDQVVLERLNFEVPTGEFCAVVGPSGCGKTTFLRMLLAMEQPTRGKILLDGKPLPDEPGPDRGIVFQRYSVFPHLTVLENVLLGLEFERSPFLGRFFGAERRRAIGEARACIASVGLEHAFDKYPAELSGGMQQRLAIAQTLARKPKVLLLDEPFGALDPGTKAQMHDLLLKLWQEEGMTVFMITHDLSEGFELATRVLSFDKVRRDPQAPNAYGATVVYDLPLDEKAYRKPIVERWRRAILERQAGLVH</sequence>
<feature type="domain" description="ABC transporter" evidence="5">
    <location>
        <begin position="3"/>
        <end position="240"/>
    </location>
</feature>
<protein>
    <submittedName>
        <fullName evidence="6">ABC transporter ATP-binding protein</fullName>
    </submittedName>
</protein>
<dbReference type="InterPro" id="IPR027417">
    <property type="entry name" value="P-loop_NTPase"/>
</dbReference>
<dbReference type="InterPro" id="IPR003439">
    <property type="entry name" value="ABC_transporter-like_ATP-bd"/>
</dbReference>
<keyword evidence="2" id="KW-0813">Transport</keyword>
<dbReference type="SMART" id="SM00382">
    <property type="entry name" value="AAA"/>
    <property type="match status" value="1"/>
</dbReference>
<dbReference type="EMBL" id="AP023361">
    <property type="protein sequence ID" value="BCJ92323.1"/>
    <property type="molecule type" value="Genomic_DNA"/>
</dbReference>
<evidence type="ECO:0000313" key="6">
    <source>
        <dbReference type="EMBL" id="BCJ92323.1"/>
    </source>
</evidence>
<dbReference type="KEGG" id="tso:IZ6_30580"/>
<evidence type="ECO:0000259" key="5">
    <source>
        <dbReference type="PROSITE" id="PS50893"/>
    </source>
</evidence>
<dbReference type="InterPro" id="IPR017871">
    <property type="entry name" value="ABC_transporter-like_CS"/>
</dbReference>